<proteinExistence type="predicted"/>
<dbReference type="EMBL" id="JACHDY010000001">
    <property type="protein sequence ID" value="MBB5315461.1"/>
    <property type="molecule type" value="Genomic_DNA"/>
</dbReference>
<evidence type="ECO:0000313" key="1">
    <source>
        <dbReference type="EMBL" id="MBB5315461.1"/>
    </source>
</evidence>
<reference evidence="1" key="1">
    <citation type="submission" date="2020-08" db="EMBL/GenBank/DDBJ databases">
        <title>Genomic Encyclopedia of Type Strains, Phase IV (KMG-V): Genome sequencing to study the core and pangenomes of soil and plant-associated prokaryotes.</title>
        <authorList>
            <person name="Whitman W."/>
        </authorList>
    </citation>
    <scope>NUCLEOTIDE SEQUENCE [LARGE SCALE GENOMIC DNA]</scope>
    <source>
        <strain evidence="1">M8UP27</strain>
    </source>
</reference>
<name>A0A7W8MPA1_9BACT</name>
<comment type="caution">
    <text evidence="1">The sequence shown here is derived from an EMBL/GenBank/DDBJ whole genome shotgun (WGS) entry which is preliminary data.</text>
</comment>
<evidence type="ECO:0008006" key="3">
    <source>
        <dbReference type="Google" id="ProtNLM"/>
    </source>
</evidence>
<protein>
    <recommendedName>
        <fullName evidence="3">JmjC domain-containing protein</fullName>
    </recommendedName>
</protein>
<keyword evidence="2" id="KW-1185">Reference proteome</keyword>
<dbReference type="AlphaFoldDB" id="A0A7W8MPA1"/>
<evidence type="ECO:0000313" key="2">
    <source>
        <dbReference type="Proteomes" id="UP000568106"/>
    </source>
</evidence>
<gene>
    <name evidence="1" type="ORF">HDF09_000111</name>
</gene>
<organism evidence="1 2">
    <name type="scientific">Tunturiibacter empetritectus</name>
    <dbReference type="NCBI Taxonomy" id="3069691"/>
    <lineage>
        <taxon>Bacteria</taxon>
        <taxon>Pseudomonadati</taxon>
        <taxon>Acidobacteriota</taxon>
        <taxon>Terriglobia</taxon>
        <taxon>Terriglobales</taxon>
        <taxon>Acidobacteriaceae</taxon>
        <taxon>Tunturiibacter</taxon>
    </lineage>
</organism>
<dbReference type="Gene3D" id="2.60.120.650">
    <property type="entry name" value="Cupin"/>
    <property type="match status" value="1"/>
</dbReference>
<sequence>MILLRKSYTLYPRDLGRQTDARFEVFGNYFGKLLRLNLHFHCADANLENRLCVKFLAWEHVLAMSTQTISNDLLEECWITTDPDQLSRGFDREHFEITHSLAEHPLLQIPELMELADRTKRDRPGGIYYDAGNIRVDQRWDQMPAKQFSVVETMERIETCGAWLLFKDVQKDPKYKIFLGSGWEKIKSKIDQDLKSRILREDALIFVTSPKRIATYHIDRECSFLLQIKGTKTIHIFDRADREVLPEEEIERFWTVDNNAPVYKPQFQARATSYKLRPGNGVHIPVNCPHWVENDDNVSVSLNVNVQFKDTLRANTYRANHALRTLGLTPRPPGQSPTMDYLKSHSVAAAAAAKAALHKLSSLRKSS</sequence>
<dbReference type="Proteomes" id="UP000568106">
    <property type="component" value="Unassembled WGS sequence"/>
</dbReference>
<dbReference type="SUPFAM" id="SSF51197">
    <property type="entry name" value="Clavaminate synthase-like"/>
    <property type="match status" value="1"/>
</dbReference>
<accession>A0A7W8MPA1</accession>